<dbReference type="Gene3D" id="1.20.120.450">
    <property type="entry name" value="dinb family like domain"/>
    <property type="match status" value="1"/>
</dbReference>
<dbReference type="InterPro" id="IPR024775">
    <property type="entry name" value="DinB-like"/>
</dbReference>
<dbReference type="EMBL" id="FP565814">
    <property type="protein sequence ID" value="CBH25389.1"/>
    <property type="molecule type" value="Genomic_DNA"/>
</dbReference>
<gene>
    <name evidence="2" type="ordered locus">SRM_02468</name>
</gene>
<dbReference type="InterPro" id="IPR034660">
    <property type="entry name" value="DinB/YfiT-like"/>
</dbReference>
<evidence type="ECO:0000313" key="3">
    <source>
        <dbReference type="Proteomes" id="UP000000933"/>
    </source>
</evidence>
<organism evidence="2 3">
    <name type="scientific">Salinibacter ruber (strain M8)</name>
    <dbReference type="NCBI Taxonomy" id="761659"/>
    <lineage>
        <taxon>Bacteria</taxon>
        <taxon>Pseudomonadati</taxon>
        <taxon>Rhodothermota</taxon>
        <taxon>Rhodothermia</taxon>
        <taxon>Rhodothermales</taxon>
        <taxon>Salinibacteraceae</taxon>
        <taxon>Salinibacter</taxon>
    </lineage>
</organism>
<protein>
    <recommendedName>
        <fullName evidence="1">DinB-like domain-containing protein</fullName>
    </recommendedName>
</protein>
<dbReference type="KEGG" id="srm:SRM_02468"/>
<reference evidence="2 3" key="1">
    <citation type="journal article" date="2010" name="ISME J.">
        <title>Fine-scale evolution: genomic, phenotypic and ecological differentiation in two coexisting Salinibacter ruber strains.</title>
        <authorList>
            <person name="Pena A."/>
            <person name="Teeling H."/>
            <person name="Huerta-Cepas J."/>
            <person name="Santos F."/>
            <person name="Yarza P."/>
            <person name="Brito-Echeverria J."/>
            <person name="Lucio M."/>
            <person name="Schmitt-Kopplin P."/>
            <person name="Meseguer I."/>
            <person name="Schenowitz C."/>
            <person name="Dossat C."/>
            <person name="Barbe V."/>
            <person name="Dopazo J."/>
            <person name="Rossello-Mora R."/>
            <person name="Schuler M."/>
            <person name="Glockner F.O."/>
            <person name="Amann R."/>
            <person name="Gabaldon T."/>
            <person name="Anton J."/>
        </authorList>
    </citation>
    <scope>NUCLEOTIDE SEQUENCE [LARGE SCALE GENOMIC DNA]</scope>
    <source>
        <strain evidence="2 3">M8</strain>
    </source>
</reference>
<accession>D5HBI4</accession>
<dbReference type="SUPFAM" id="SSF109854">
    <property type="entry name" value="DinB/YfiT-like putative metalloenzymes"/>
    <property type="match status" value="1"/>
</dbReference>
<feature type="domain" description="DinB-like" evidence="1">
    <location>
        <begin position="84"/>
        <end position="207"/>
    </location>
</feature>
<dbReference type="Pfam" id="PF12867">
    <property type="entry name" value="DinB_2"/>
    <property type="match status" value="1"/>
</dbReference>
<reference evidence="3" key="2">
    <citation type="submission" date="2010-04" db="EMBL/GenBank/DDBJ databases">
        <title>Genome sequence of Salinibacter ruber M8.</title>
        <authorList>
            <consortium name="Genoscope"/>
        </authorList>
    </citation>
    <scope>NUCLEOTIDE SEQUENCE [LARGE SCALE GENOMIC DNA]</scope>
    <source>
        <strain evidence="3">M8</strain>
    </source>
</reference>
<dbReference type="AlphaFoldDB" id="D5HBI4"/>
<name>D5HBI4_SALRM</name>
<dbReference type="HOGENOM" id="CLU_107587_2_0_10"/>
<dbReference type="Proteomes" id="UP000000933">
    <property type="component" value="Chromosome"/>
</dbReference>
<sequence>MCSDARGEKNSEGLLQSATPFSRSKIFPKAFRRGVPPVLHSRRPVAMLRLYDVPGISEPPMDPNAALRSHLTDLLTARQAHCTFADAVAHMPTEHRGDRPESLPYSVWELAEHIRRAQRDILDYCRTPDYEAADWPHDYWPDAPAPSTPTAWDASVAQVQTDQEALCDLVTDETIDLYETVPSSDEHTYLREVMLVADHTAYHVGQIVTVRRALGLWPPSGDAE</sequence>
<evidence type="ECO:0000313" key="2">
    <source>
        <dbReference type="EMBL" id="CBH25389.1"/>
    </source>
</evidence>
<evidence type="ECO:0000259" key="1">
    <source>
        <dbReference type="Pfam" id="PF12867"/>
    </source>
</evidence>
<proteinExistence type="predicted"/>